<dbReference type="InterPro" id="IPR017959">
    <property type="entry name" value="Asn/Gln-tRNA_amidoTrfase_suB/E"/>
</dbReference>
<evidence type="ECO:0000256" key="5">
    <source>
        <dbReference type="ARBA" id="ARBA00022917"/>
    </source>
</evidence>
<dbReference type="SUPFAM" id="SSF89095">
    <property type="entry name" value="GatB/YqeY motif"/>
    <property type="match status" value="1"/>
</dbReference>
<evidence type="ECO:0000313" key="10">
    <source>
        <dbReference type="Proteomes" id="UP000229834"/>
    </source>
</evidence>
<comment type="catalytic activity">
    <reaction evidence="7">
        <text>L-glutamyl-tRNA(Gln) + L-glutamine + ATP + H2O = L-glutaminyl-tRNA(Gln) + L-glutamate + ADP + phosphate + H(+)</text>
        <dbReference type="Rhea" id="RHEA:17521"/>
        <dbReference type="Rhea" id="RHEA-COMP:9681"/>
        <dbReference type="Rhea" id="RHEA-COMP:9684"/>
        <dbReference type="ChEBI" id="CHEBI:15377"/>
        <dbReference type="ChEBI" id="CHEBI:15378"/>
        <dbReference type="ChEBI" id="CHEBI:29985"/>
        <dbReference type="ChEBI" id="CHEBI:30616"/>
        <dbReference type="ChEBI" id="CHEBI:43474"/>
        <dbReference type="ChEBI" id="CHEBI:58359"/>
        <dbReference type="ChEBI" id="CHEBI:78520"/>
        <dbReference type="ChEBI" id="CHEBI:78521"/>
        <dbReference type="ChEBI" id="CHEBI:456216"/>
    </reaction>
</comment>
<organism evidence="9 10">
    <name type="scientific">Candidatus Zambryskibacteria bacterium CG11_big_fil_rev_8_21_14_0_20_40_24</name>
    <dbReference type="NCBI Taxonomy" id="1975116"/>
    <lineage>
        <taxon>Bacteria</taxon>
        <taxon>Candidatus Zambryskiibacteriota</taxon>
    </lineage>
</organism>
<dbReference type="Proteomes" id="UP000229834">
    <property type="component" value="Unassembled WGS sequence"/>
</dbReference>
<comment type="catalytic activity">
    <reaction evidence="6">
        <text>L-aspartyl-tRNA(Asn) + L-glutamine + ATP + H2O = L-asparaginyl-tRNA(Asn) + L-glutamate + ADP + phosphate + 2 H(+)</text>
        <dbReference type="Rhea" id="RHEA:14513"/>
        <dbReference type="Rhea" id="RHEA-COMP:9674"/>
        <dbReference type="Rhea" id="RHEA-COMP:9677"/>
        <dbReference type="ChEBI" id="CHEBI:15377"/>
        <dbReference type="ChEBI" id="CHEBI:15378"/>
        <dbReference type="ChEBI" id="CHEBI:29985"/>
        <dbReference type="ChEBI" id="CHEBI:30616"/>
        <dbReference type="ChEBI" id="CHEBI:43474"/>
        <dbReference type="ChEBI" id="CHEBI:58359"/>
        <dbReference type="ChEBI" id="CHEBI:78515"/>
        <dbReference type="ChEBI" id="CHEBI:78516"/>
        <dbReference type="ChEBI" id="CHEBI:456216"/>
    </reaction>
</comment>
<dbReference type="GO" id="GO:0016884">
    <property type="term" value="F:carbon-nitrogen ligase activity, with glutamine as amido-N-donor"/>
    <property type="evidence" value="ECO:0007669"/>
    <property type="project" value="InterPro"/>
</dbReference>
<evidence type="ECO:0000256" key="3">
    <source>
        <dbReference type="ARBA" id="ARBA00022741"/>
    </source>
</evidence>
<keyword evidence="4" id="KW-0067">ATP-binding</keyword>
<dbReference type="PANTHER" id="PTHR11659">
    <property type="entry name" value="GLUTAMYL-TRNA GLN AMIDOTRANSFERASE SUBUNIT B MITOCHONDRIAL AND PROKARYOTIC PET112-RELATED"/>
    <property type="match status" value="1"/>
</dbReference>
<dbReference type="AlphaFoldDB" id="A0A2H0K6U6"/>
<evidence type="ECO:0000256" key="2">
    <source>
        <dbReference type="ARBA" id="ARBA00022598"/>
    </source>
</evidence>
<dbReference type="Gene3D" id="1.10.10.410">
    <property type="match status" value="1"/>
</dbReference>
<dbReference type="SMART" id="SM00845">
    <property type="entry name" value="GatB_Yqey"/>
    <property type="match status" value="1"/>
</dbReference>
<gene>
    <name evidence="9" type="ORF">COV95_01225</name>
</gene>
<feature type="domain" description="Asn/Gln amidotransferase" evidence="8">
    <location>
        <begin position="1"/>
        <end position="159"/>
    </location>
</feature>
<comment type="subunit">
    <text evidence="1">Heterotrimer of A, B and C subunits.</text>
</comment>
<dbReference type="InterPro" id="IPR003789">
    <property type="entry name" value="Asn/Gln_tRNA_amidoTrase-B-like"/>
</dbReference>
<comment type="caution">
    <text evidence="9">The sequence shown here is derived from an EMBL/GenBank/DDBJ whole genome shotgun (WGS) entry which is preliminary data.</text>
</comment>
<dbReference type="InterPro" id="IPR018027">
    <property type="entry name" value="Asn/Gln_amidotransferase"/>
</dbReference>
<dbReference type="GO" id="GO:0006412">
    <property type="term" value="P:translation"/>
    <property type="evidence" value="ECO:0007669"/>
    <property type="project" value="UniProtKB-KW"/>
</dbReference>
<feature type="non-terminal residue" evidence="9">
    <location>
        <position position="1"/>
    </location>
</feature>
<sequence length="160" mass="17844">FEKVLKKILPTEDGSENSASETGQELIQTVSNFVSSDLVGLLKNERGLSFPSPANFSELISMFHTREISSRSAKDILAFMVREDENPKTLMMKHNLQQKSDEADIERIANEIIEQNQKVVEEYKSGKKSSIQFLIGQGMKISNGSANPEVLKSVLIKILS</sequence>
<proteinExistence type="predicted"/>
<evidence type="ECO:0000259" key="8">
    <source>
        <dbReference type="SMART" id="SM00845"/>
    </source>
</evidence>
<accession>A0A2H0K6U6</accession>
<evidence type="ECO:0000256" key="6">
    <source>
        <dbReference type="ARBA" id="ARBA00047380"/>
    </source>
</evidence>
<keyword evidence="5" id="KW-0648">Protein biosynthesis</keyword>
<name>A0A2H0K6U6_9BACT</name>
<protein>
    <submittedName>
        <fullName evidence="9">Asp-tRNA(Asn)/Glu-tRNA(Gln) amidotransferase GatCAB subunit B</fullName>
    </submittedName>
</protein>
<evidence type="ECO:0000256" key="4">
    <source>
        <dbReference type="ARBA" id="ARBA00022840"/>
    </source>
</evidence>
<dbReference type="GO" id="GO:0005524">
    <property type="term" value="F:ATP binding"/>
    <property type="evidence" value="ECO:0007669"/>
    <property type="project" value="UniProtKB-KW"/>
</dbReference>
<keyword evidence="9" id="KW-0808">Transferase</keyword>
<dbReference type="FunFam" id="1.10.10.410:FF:000001">
    <property type="entry name" value="Aspartyl/glutamyl-tRNA(Asn/Gln) amidotransferase subunit B"/>
    <property type="match status" value="1"/>
</dbReference>
<reference evidence="9 10" key="1">
    <citation type="submission" date="2017-09" db="EMBL/GenBank/DDBJ databases">
        <title>Depth-based differentiation of microbial function through sediment-hosted aquifers and enrichment of novel symbionts in the deep terrestrial subsurface.</title>
        <authorList>
            <person name="Probst A.J."/>
            <person name="Ladd B."/>
            <person name="Jarett J.K."/>
            <person name="Geller-Mcgrath D.E."/>
            <person name="Sieber C.M."/>
            <person name="Emerson J.B."/>
            <person name="Anantharaman K."/>
            <person name="Thomas B.C."/>
            <person name="Malmstrom R."/>
            <person name="Stieglmeier M."/>
            <person name="Klingl A."/>
            <person name="Woyke T."/>
            <person name="Ryan C.M."/>
            <person name="Banfield J.F."/>
        </authorList>
    </citation>
    <scope>NUCLEOTIDE SEQUENCE [LARGE SCALE GENOMIC DNA]</scope>
    <source>
        <strain evidence="9">CG11_big_fil_rev_8_21_14_0_20_40_24</strain>
    </source>
</reference>
<evidence type="ECO:0000256" key="1">
    <source>
        <dbReference type="ARBA" id="ARBA00011123"/>
    </source>
</evidence>
<dbReference type="InterPro" id="IPR023168">
    <property type="entry name" value="GatB_Yqey_C_2"/>
</dbReference>
<evidence type="ECO:0000313" key="9">
    <source>
        <dbReference type="EMBL" id="PIQ66979.1"/>
    </source>
</evidence>
<keyword evidence="2" id="KW-0436">Ligase</keyword>
<evidence type="ECO:0000256" key="7">
    <source>
        <dbReference type="ARBA" id="ARBA00047913"/>
    </source>
</evidence>
<keyword evidence="3" id="KW-0547">Nucleotide-binding</keyword>
<dbReference type="Pfam" id="PF02637">
    <property type="entry name" value="GatB_Yqey"/>
    <property type="match status" value="1"/>
</dbReference>
<dbReference type="EMBL" id="PCVC01000039">
    <property type="protein sequence ID" value="PIQ66979.1"/>
    <property type="molecule type" value="Genomic_DNA"/>
</dbReference>
<dbReference type="GO" id="GO:0016740">
    <property type="term" value="F:transferase activity"/>
    <property type="evidence" value="ECO:0007669"/>
    <property type="project" value="UniProtKB-KW"/>
</dbReference>